<sequence length="914" mass="97417">MIHVLRERGDAHNLLAAESARALEGAGGLVLLSGATGTGRTAVLEAAAAHAAERGLRVLRARCSPEDTGSPLSTAGRLLGHVPEYAGMPSADYHRRAARLWELLDTLAAQSPLLLAVDDIHLADRSSRRWLAEAARQLDRLPVLLVATERRQYDIDPQPSGFTHALSASFVRTHTLAPLTDTAAAQMVEALLPGAGPEWTAECVRAGAGLPLLLLALLDDLRGTPPLPLPETCAGLYPGAYPAAVSWWLDSAGKATADVARAFAALEEAAAPDSAADQQVLLAEASGADPARVAGWLTAMTRLGLLRTDADGQRRYAHPLLRDAVLTGWPTSRRQAVHLAAAEALLSRGGRVEAVARHLLRAPAVGRPWALRVLRDAVTVAIDASRAEDAVRYLRRALDEPLSDGRRQRLLTELGSLEYLSADAGAAISRLAEALDLEGEPSDRVHTAIALGTALAGQGEVRTAMGMLRRTEAGLSGHPGLARTVQAASAMLSDHDQVQRQEAYRWLGESAARSPELVGTAGQALLVRYAATAGLISAQDAMTQLHALLAEPADPTGEPFLVGAAAAVAQWADELDEAERLVERGLALQSCSRLHPMRLALVNIRADITAARGDQAVLLADAADLCVARSGAGPGNTDAHVLMALLHADRTDEAQRLAAGFDLRRARDSWELNRFLYARGLLRAAVGDSAGALHDLLECGRRQLAREVISPVVTPWRSAIAECGPTTGRTREALRLAEEELRLARVWNTPRTVGRALRVLGTVTGGRRGLELAGEAVRTLRAAPADTEMELIPALLAQGRQLIGVGERSRARGCLREAAERAERKGAVRLHTLASRALREGGGRLPASARTGSAALTGSERRIAELAADGRTNAEIAELLHLARRTVETHLTHAYRKLRIRRRAELTAVLDPRT</sequence>
<dbReference type="PANTHER" id="PTHR16305:SF35">
    <property type="entry name" value="TRANSCRIPTIONAL ACTIVATOR DOMAIN"/>
    <property type="match status" value="1"/>
</dbReference>
<dbReference type="GO" id="GO:0004016">
    <property type="term" value="F:adenylate cyclase activity"/>
    <property type="evidence" value="ECO:0007669"/>
    <property type="project" value="TreeGrafter"/>
</dbReference>
<dbReference type="SUPFAM" id="SSF46894">
    <property type="entry name" value="C-terminal effector domain of the bipartite response regulators"/>
    <property type="match status" value="1"/>
</dbReference>
<dbReference type="InterPro" id="IPR016032">
    <property type="entry name" value="Sig_transdc_resp-reg_C-effctor"/>
</dbReference>
<protein>
    <submittedName>
        <fullName evidence="4">LuxR C-terminal-related transcriptional regulator</fullName>
    </submittedName>
</protein>
<keyword evidence="2" id="KW-0067">ATP-binding</keyword>
<reference evidence="4" key="1">
    <citation type="submission" date="2022-10" db="EMBL/GenBank/DDBJ databases">
        <title>The complete genomes of actinobacterial strains from the NBC collection.</title>
        <authorList>
            <person name="Joergensen T.S."/>
            <person name="Alvarez Arevalo M."/>
            <person name="Sterndorff E.B."/>
            <person name="Faurdal D."/>
            <person name="Vuksanovic O."/>
            <person name="Mourched A.-S."/>
            <person name="Charusanti P."/>
            <person name="Shaw S."/>
            <person name="Blin K."/>
            <person name="Weber T."/>
        </authorList>
    </citation>
    <scope>NUCLEOTIDE SEQUENCE</scope>
    <source>
        <strain evidence="4">NBC_01401</strain>
    </source>
</reference>
<dbReference type="SUPFAM" id="SSF52540">
    <property type="entry name" value="P-loop containing nucleoside triphosphate hydrolases"/>
    <property type="match status" value="1"/>
</dbReference>
<evidence type="ECO:0000256" key="1">
    <source>
        <dbReference type="ARBA" id="ARBA00022741"/>
    </source>
</evidence>
<dbReference type="InterPro" id="IPR000792">
    <property type="entry name" value="Tscrpt_reg_LuxR_C"/>
</dbReference>
<dbReference type="GO" id="GO:0006355">
    <property type="term" value="P:regulation of DNA-templated transcription"/>
    <property type="evidence" value="ECO:0007669"/>
    <property type="project" value="InterPro"/>
</dbReference>
<dbReference type="PROSITE" id="PS00622">
    <property type="entry name" value="HTH_LUXR_1"/>
    <property type="match status" value="1"/>
</dbReference>
<dbReference type="Gene3D" id="1.10.10.10">
    <property type="entry name" value="Winged helix-like DNA-binding domain superfamily/Winged helix DNA-binding domain"/>
    <property type="match status" value="1"/>
</dbReference>
<dbReference type="PANTHER" id="PTHR16305">
    <property type="entry name" value="TESTICULAR SOLUBLE ADENYLYL CYCLASE"/>
    <property type="match status" value="1"/>
</dbReference>
<dbReference type="GO" id="GO:0005737">
    <property type="term" value="C:cytoplasm"/>
    <property type="evidence" value="ECO:0007669"/>
    <property type="project" value="TreeGrafter"/>
</dbReference>
<feature type="domain" description="HTH luxR-type" evidence="3">
    <location>
        <begin position="849"/>
        <end position="914"/>
    </location>
</feature>
<dbReference type="EMBL" id="CP109535">
    <property type="protein sequence ID" value="WTY96264.1"/>
    <property type="molecule type" value="Genomic_DNA"/>
</dbReference>
<dbReference type="CDD" id="cd06170">
    <property type="entry name" value="LuxR_C_like"/>
    <property type="match status" value="1"/>
</dbReference>
<dbReference type="PROSITE" id="PS50043">
    <property type="entry name" value="HTH_LUXR_2"/>
    <property type="match status" value="1"/>
</dbReference>
<dbReference type="InterPro" id="IPR036388">
    <property type="entry name" value="WH-like_DNA-bd_sf"/>
</dbReference>
<dbReference type="InterPro" id="IPR041664">
    <property type="entry name" value="AAA_16"/>
</dbReference>
<evidence type="ECO:0000256" key="2">
    <source>
        <dbReference type="ARBA" id="ARBA00022840"/>
    </source>
</evidence>
<evidence type="ECO:0000313" key="4">
    <source>
        <dbReference type="EMBL" id="WTY96264.1"/>
    </source>
</evidence>
<dbReference type="GO" id="GO:0005524">
    <property type="term" value="F:ATP binding"/>
    <property type="evidence" value="ECO:0007669"/>
    <property type="project" value="UniProtKB-KW"/>
</dbReference>
<dbReference type="PRINTS" id="PR00038">
    <property type="entry name" value="HTHLUXR"/>
</dbReference>
<proteinExistence type="predicted"/>
<gene>
    <name evidence="4" type="ORF">OG626_15745</name>
</gene>
<evidence type="ECO:0000259" key="3">
    <source>
        <dbReference type="PROSITE" id="PS50043"/>
    </source>
</evidence>
<dbReference type="SMART" id="SM00421">
    <property type="entry name" value="HTH_LUXR"/>
    <property type="match status" value="1"/>
</dbReference>
<dbReference type="AlphaFoldDB" id="A0AAU3GV19"/>
<name>A0AAU3GV19_9ACTN</name>
<dbReference type="GO" id="GO:0003677">
    <property type="term" value="F:DNA binding"/>
    <property type="evidence" value="ECO:0007669"/>
    <property type="project" value="InterPro"/>
</dbReference>
<keyword evidence="1" id="KW-0547">Nucleotide-binding</keyword>
<organism evidence="4">
    <name type="scientific">Streptomyces sp. NBC_01401</name>
    <dbReference type="NCBI Taxonomy" id="2903854"/>
    <lineage>
        <taxon>Bacteria</taxon>
        <taxon>Bacillati</taxon>
        <taxon>Actinomycetota</taxon>
        <taxon>Actinomycetes</taxon>
        <taxon>Kitasatosporales</taxon>
        <taxon>Streptomycetaceae</taxon>
        <taxon>Streptomyces</taxon>
    </lineage>
</organism>
<dbReference type="Pfam" id="PF13191">
    <property type="entry name" value="AAA_16"/>
    <property type="match status" value="1"/>
</dbReference>
<dbReference type="Gene3D" id="3.40.50.300">
    <property type="entry name" value="P-loop containing nucleotide triphosphate hydrolases"/>
    <property type="match status" value="1"/>
</dbReference>
<dbReference type="Pfam" id="PF00196">
    <property type="entry name" value="GerE"/>
    <property type="match status" value="1"/>
</dbReference>
<accession>A0AAU3GV19</accession>
<dbReference type="InterPro" id="IPR027417">
    <property type="entry name" value="P-loop_NTPase"/>
</dbReference>